<comment type="similarity">
    <text evidence="1">Belongs to the LysR transcriptional regulatory family.</text>
</comment>
<dbReference type="Gene3D" id="1.10.10.10">
    <property type="entry name" value="Winged helix-like DNA-binding domain superfamily/Winged helix DNA-binding domain"/>
    <property type="match status" value="1"/>
</dbReference>
<dbReference type="InterPro" id="IPR050950">
    <property type="entry name" value="HTH-type_LysR_regulators"/>
</dbReference>
<dbReference type="PROSITE" id="PS50931">
    <property type="entry name" value="HTH_LYSR"/>
    <property type="match status" value="1"/>
</dbReference>
<keyword evidence="3" id="KW-0238">DNA-binding</keyword>
<keyword evidence="2" id="KW-0805">Transcription regulation</keyword>
<dbReference type="InterPro" id="IPR036390">
    <property type="entry name" value="WH_DNA-bd_sf"/>
</dbReference>
<dbReference type="GO" id="GO:0005829">
    <property type="term" value="C:cytosol"/>
    <property type="evidence" value="ECO:0007669"/>
    <property type="project" value="TreeGrafter"/>
</dbReference>
<protein>
    <submittedName>
        <fullName evidence="6">Transcriptional regulator, LysR family protein</fullName>
    </submittedName>
</protein>
<dbReference type="InterPro" id="IPR000847">
    <property type="entry name" value="LysR_HTH_N"/>
</dbReference>
<dbReference type="GO" id="GO:0003700">
    <property type="term" value="F:DNA-binding transcription factor activity"/>
    <property type="evidence" value="ECO:0007669"/>
    <property type="project" value="InterPro"/>
</dbReference>
<evidence type="ECO:0000256" key="2">
    <source>
        <dbReference type="ARBA" id="ARBA00023015"/>
    </source>
</evidence>
<proteinExistence type="inferred from homology"/>
<evidence type="ECO:0000256" key="3">
    <source>
        <dbReference type="ARBA" id="ARBA00023125"/>
    </source>
</evidence>
<dbReference type="SUPFAM" id="SSF46785">
    <property type="entry name" value="Winged helix' DNA-binding domain"/>
    <property type="match status" value="1"/>
</dbReference>
<dbReference type="CDD" id="cd05466">
    <property type="entry name" value="PBP2_LTTR_substrate"/>
    <property type="match status" value="1"/>
</dbReference>
<dbReference type="FunFam" id="1.10.10.10:FF:000001">
    <property type="entry name" value="LysR family transcriptional regulator"/>
    <property type="match status" value="1"/>
</dbReference>
<dbReference type="Proteomes" id="UP001050975">
    <property type="component" value="Unassembled WGS sequence"/>
</dbReference>
<reference evidence="6" key="1">
    <citation type="submission" date="2019-10" db="EMBL/GenBank/DDBJ databases">
        <title>Draft genome sequece of Microseira wollei NIES-4236.</title>
        <authorList>
            <person name="Yamaguchi H."/>
            <person name="Suzuki S."/>
            <person name="Kawachi M."/>
        </authorList>
    </citation>
    <scope>NUCLEOTIDE SEQUENCE</scope>
    <source>
        <strain evidence="6">NIES-4236</strain>
    </source>
</reference>
<comment type="caution">
    <text evidence="6">The sequence shown here is derived from an EMBL/GenBank/DDBJ whole genome shotgun (WGS) entry which is preliminary data.</text>
</comment>
<dbReference type="Gene3D" id="3.40.190.290">
    <property type="match status" value="1"/>
</dbReference>
<evidence type="ECO:0000313" key="7">
    <source>
        <dbReference type="Proteomes" id="UP001050975"/>
    </source>
</evidence>
<dbReference type="Pfam" id="PF00126">
    <property type="entry name" value="HTH_1"/>
    <property type="match status" value="1"/>
</dbReference>
<dbReference type="Pfam" id="PF03466">
    <property type="entry name" value="LysR_substrate"/>
    <property type="match status" value="1"/>
</dbReference>
<sequence>MDCLKHNLYTAGIPQMNDINKSRIKLSQIRALVAIADWGNFSEAGSQLEISQSAVSHAIATLEAELGVVLLSRGRHGAHLTPVGERIAAHARQVLQLLDAMHKEANLAKGLQGGQVRIACFRSVATHILPTVIARFRQNYPNITINISEDETISSIEQCLREGYADIGFTYLPTSDEFEAWEILRDDYILLLPPTTQLQTPQISWKDLSNYPLIISSLNPCNTWARKCLPLSEYPLNIAYEIKEDSTIVSMVQQGLGAGILPRLAAEPIPPGVKLCNLPVPLTRVIGVAILADALHPPAVYAFLDAVRNTGRFAVKAAV</sequence>
<dbReference type="GO" id="GO:0003677">
    <property type="term" value="F:DNA binding"/>
    <property type="evidence" value="ECO:0007669"/>
    <property type="project" value="UniProtKB-KW"/>
</dbReference>
<dbReference type="PRINTS" id="PR00039">
    <property type="entry name" value="HTHLYSR"/>
</dbReference>
<gene>
    <name evidence="6" type="ORF">MiSe_11820</name>
</gene>
<accession>A0AAV3X745</accession>
<evidence type="ECO:0000313" key="6">
    <source>
        <dbReference type="EMBL" id="GET36431.1"/>
    </source>
</evidence>
<dbReference type="SUPFAM" id="SSF53850">
    <property type="entry name" value="Periplasmic binding protein-like II"/>
    <property type="match status" value="1"/>
</dbReference>
<keyword evidence="4" id="KW-0804">Transcription</keyword>
<evidence type="ECO:0000256" key="1">
    <source>
        <dbReference type="ARBA" id="ARBA00009437"/>
    </source>
</evidence>
<evidence type="ECO:0000256" key="4">
    <source>
        <dbReference type="ARBA" id="ARBA00023163"/>
    </source>
</evidence>
<keyword evidence="7" id="KW-1185">Reference proteome</keyword>
<evidence type="ECO:0000259" key="5">
    <source>
        <dbReference type="PROSITE" id="PS50931"/>
    </source>
</evidence>
<dbReference type="PANTHER" id="PTHR30419">
    <property type="entry name" value="HTH-TYPE TRANSCRIPTIONAL REGULATOR YBHD"/>
    <property type="match status" value="1"/>
</dbReference>
<name>A0AAV3X745_9CYAN</name>
<dbReference type="InterPro" id="IPR036388">
    <property type="entry name" value="WH-like_DNA-bd_sf"/>
</dbReference>
<dbReference type="AlphaFoldDB" id="A0AAV3X745"/>
<dbReference type="EMBL" id="BLAY01000013">
    <property type="protein sequence ID" value="GET36431.1"/>
    <property type="molecule type" value="Genomic_DNA"/>
</dbReference>
<organism evidence="6 7">
    <name type="scientific">Microseira wollei NIES-4236</name>
    <dbReference type="NCBI Taxonomy" id="2530354"/>
    <lineage>
        <taxon>Bacteria</taxon>
        <taxon>Bacillati</taxon>
        <taxon>Cyanobacteriota</taxon>
        <taxon>Cyanophyceae</taxon>
        <taxon>Oscillatoriophycideae</taxon>
        <taxon>Aerosakkonematales</taxon>
        <taxon>Aerosakkonemataceae</taxon>
        <taxon>Microseira</taxon>
    </lineage>
</organism>
<dbReference type="InterPro" id="IPR005119">
    <property type="entry name" value="LysR_subst-bd"/>
</dbReference>
<dbReference type="PANTHER" id="PTHR30419:SF8">
    <property type="entry name" value="NITROGEN ASSIMILATION TRANSCRIPTIONAL ACTIVATOR-RELATED"/>
    <property type="match status" value="1"/>
</dbReference>
<feature type="domain" description="HTH lysR-type" evidence="5">
    <location>
        <begin position="24"/>
        <end position="81"/>
    </location>
</feature>